<keyword evidence="8 11" id="KW-1133">Transmembrane helix</keyword>
<dbReference type="InterPro" id="IPR029044">
    <property type="entry name" value="Nucleotide-diphossugar_trans"/>
</dbReference>
<dbReference type="InterPro" id="IPR003859">
    <property type="entry name" value="Galactosyl_T"/>
</dbReference>
<evidence type="ECO:0000256" key="10">
    <source>
        <dbReference type="ARBA" id="ARBA00023180"/>
    </source>
</evidence>
<evidence type="ECO:0000256" key="8">
    <source>
        <dbReference type="ARBA" id="ARBA00022989"/>
    </source>
</evidence>
<evidence type="ECO:0000256" key="4">
    <source>
        <dbReference type="ARBA" id="ARBA00022676"/>
    </source>
</evidence>
<dbReference type="GO" id="GO:0033842">
    <property type="term" value="F:N-acetyl-beta-glucosaminyl-derivative 4-beta-N-acetylgalactosaminyltransferase activity"/>
    <property type="evidence" value="ECO:0007669"/>
    <property type="project" value="TreeGrafter"/>
</dbReference>
<evidence type="ECO:0000256" key="9">
    <source>
        <dbReference type="ARBA" id="ARBA00023136"/>
    </source>
</evidence>
<dbReference type="Pfam" id="PF13733">
    <property type="entry name" value="Glyco_transf_7N"/>
    <property type="match status" value="1"/>
</dbReference>
<evidence type="ECO:0000256" key="3">
    <source>
        <dbReference type="ARBA" id="ARBA00005735"/>
    </source>
</evidence>
<gene>
    <name evidence="14" type="ORF">g.43733</name>
</gene>
<dbReference type="PANTHER" id="PTHR19300:SF57">
    <property type="entry name" value="BETA-1,4-N-ACETYLGALACTOSAMINYLTRANSFERASE"/>
    <property type="match status" value="1"/>
</dbReference>
<comment type="cofactor">
    <cofactor evidence="11">
        <name>Mn(2+)</name>
        <dbReference type="ChEBI" id="CHEBI:29035"/>
    </cofactor>
</comment>
<evidence type="ECO:0000313" key="14">
    <source>
        <dbReference type="EMBL" id="JAS12005.1"/>
    </source>
</evidence>
<dbReference type="Gene3D" id="3.90.550.10">
    <property type="entry name" value="Spore Coat Polysaccharide Biosynthesis Protein SpsA, Chain A"/>
    <property type="match status" value="1"/>
</dbReference>
<dbReference type="Pfam" id="PF02709">
    <property type="entry name" value="Glyco_transf_7C"/>
    <property type="match status" value="1"/>
</dbReference>
<dbReference type="PANTHER" id="PTHR19300">
    <property type="entry name" value="BETA-1,4-GALACTOSYLTRANSFERASE"/>
    <property type="match status" value="1"/>
</dbReference>
<dbReference type="GO" id="GO:0008378">
    <property type="term" value="F:galactosyltransferase activity"/>
    <property type="evidence" value="ECO:0007669"/>
    <property type="project" value="TreeGrafter"/>
</dbReference>
<dbReference type="SUPFAM" id="SSF53448">
    <property type="entry name" value="Nucleotide-diphospho-sugar transferases"/>
    <property type="match status" value="1"/>
</dbReference>
<evidence type="ECO:0000256" key="7">
    <source>
        <dbReference type="ARBA" id="ARBA00022968"/>
    </source>
</evidence>
<name>A0A1B6CF73_9HEMI</name>
<evidence type="ECO:0000259" key="13">
    <source>
        <dbReference type="Pfam" id="PF13733"/>
    </source>
</evidence>
<feature type="domain" description="Galactosyltransferase N-terminal" evidence="13">
    <location>
        <begin position="100"/>
        <end position="210"/>
    </location>
</feature>
<evidence type="ECO:0000256" key="2">
    <source>
        <dbReference type="ARBA" id="ARBA00004922"/>
    </source>
</evidence>
<dbReference type="GO" id="GO:0046872">
    <property type="term" value="F:metal ion binding"/>
    <property type="evidence" value="ECO:0007669"/>
    <property type="project" value="UniProtKB-UniRule"/>
</dbReference>
<keyword evidence="5 11" id="KW-0808">Transferase</keyword>
<protein>
    <recommendedName>
        <fullName evidence="11">Beta-1,4-N-acetylgalactosaminyltransferase</fullName>
        <ecNumber evidence="11">2.4.1.-</ecNumber>
    </recommendedName>
    <alternativeName>
        <fullName evidence="11">Beta-4-GalNAcT</fullName>
    </alternativeName>
</protein>
<dbReference type="InterPro" id="IPR027791">
    <property type="entry name" value="Galactosyl_T_C"/>
</dbReference>
<evidence type="ECO:0000256" key="1">
    <source>
        <dbReference type="ARBA" id="ARBA00004606"/>
    </source>
</evidence>
<proteinExistence type="inferred from homology"/>
<comment type="pathway">
    <text evidence="2 11">Protein modification; protein glycosylation.</text>
</comment>
<evidence type="ECO:0000256" key="6">
    <source>
        <dbReference type="ARBA" id="ARBA00022692"/>
    </source>
</evidence>
<sequence length="338" mass="39810">MHFSCFLFRKCFRYSSLNREKLMFLVAFVLVTNILIYLLLYMRSCVKIITLQEIPTELVPFQQNLKLNEERTYELCEIMPQVTNGSWPFVNITFSEDYLNKLALRLNVQPGGSWKPTDCVSQHYVAIIIPFRDRQSNLNSFLAHMHPFLQFQKLSYRIIIVEQSHQRAFNRAKLFNVGFAEAEKISPFHCYIFHDVDLIPENIHNLYGCTKLPRHLSAHIDIFDYKLPYDIIFGGAVAILKSQFQAVNGFSNKFYGWGGEDDDFYKRVTKNGSYICRYESTISRYIMLNHRKETPNEDRYYFLQTGVKRFETDGLNSLQYSVKNIDFFPLYTKISVDL</sequence>
<keyword evidence="9 11" id="KW-0472">Membrane</keyword>
<dbReference type="InterPro" id="IPR027995">
    <property type="entry name" value="Galactosyl_T_N"/>
</dbReference>
<dbReference type="CDD" id="cd00899">
    <property type="entry name" value="b4GalT"/>
    <property type="match status" value="1"/>
</dbReference>
<feature type="domain" description="Galactosyltransferase C-terminal" evidence="12">
    <location>
        <begin position="214"/>
        <end position="291"/>
    </location>
</feature>
<dbReference type="UniPathway" id="UPA00378"/>
<evidence type="ECO:0000256" key="5">
    <source>
        <dbReference type="ARBA" id="ARBA00022679"/>
    </source>
</evidence>
<reference evidence="14" key="1">
    <citation type="submission" date="2015-12" db="EMBL/GenBank/DDBJ databases">
        <title>De novo transcriptome assembly of four potential Pierce s Disease insect vectors from Arizona vineyards.</title>
        <authorList>
            <person name="Tassone E.E."/>
        </authorList>
    </citation>
    <scope>NUCLEOTIDE SEQUENCE</scope>
</reference>
<dbReference type="PRINTS" id="PR02050">
    <property type="entry name" value="B14GALTRFASE"/>
</dbReference>
<accession>A0A1B6CF73</accession>
<organism evidence="14">
    <name type="scientific">Clastoptera arizonana</name>
    <name type="common">Arizona spittle bug</name>
    <dbReference type="NCBI Taxonomy" id="38151"/>
    <lineage>
        <taxon>Eukaryota</taxon>
        <taxon>Metazoa</taxon>
        <taxon>Ecdysozoa</taxon>
        <taxon>Arthropoda</taxon>
        <taxon>Hexapoda</taxon>
        <taxon>Insecta</taxon>
        <taxon>Pterygota</taxon>
        <taxon>Neoptera</taxon>
        <taxon>Paraneoptera</taxon>
        <taxon>Hemiptera</taxon>
        <taxon>Auchenorrhyncha</taxon>
        <taxon>Cercopoidea</taxon>
        <taxon>Clastopteridae</taxon>
        <taxon>Clastoptera</taxon>
    </lineage>
</organism>
<comment type="function">
    <text evidence="11">Catalyzes the transfer of galactose onto proteins or lipids.</text>
</comment>
<keyword evidence="10 11" id="KW-0325">Glycoprotein</keyword>
<dbReference type="EC" id="2.4.1.-" evidence="11"/>
<keyword evidence="11" id="KW-0479">Metal-binding</keyword>
<dbReference type="GO" id="GO:0006688">
    <property type="term" value="P:glycosphingolipid biosynthetic process"/>
    <property type="evidence" value="ECO:0007669"/>
    <property type="project" value="TreeGrafter"/>
</dbReference>
<dbReference type="EMBL" id="GEDC01025293">
    <property type="protein sequence ID" value="JAS12005.1"/>
    <property type="molecule type" value="Transcribed_RNA"/>
</dbReference>
<keyword evidence="11" id="KW-0464">Manganese</keyword>
<dbReference type="GO" id="GO:0016020">
    <property type="term" value="C:membrane"/>
    <property type="evidence" value="ECO:0007669"/>
    <property type="project" value="UniProtKB-SubCell"/>
</dbReference>
<feature type="transmembrane region" description="Helical" evidence="11">
    <location>
        <begin position="22"/>
        <end position="42"/>
    </location>
</feature>
<dbReference type="AlphaFoldDB" id="A0A1B6CF73"/>
<comment type="similarity">
    <text evidence="3 11">Belongs to the glycosyltransferase 7 family.</text>
</comment>
<dbReference type="GO" id="GO:0005794">
    <property type="term" value="C:Golgi apparatus"/>
    <property type="evidence" value="ECO:0007669"/>
    <property type="project" value="TreeGrafter"/>
</dbReference>
<keyword evidence="6 11" id="KW-0812">Transmembrane</keyword>
<comment type="subcellular location">
    <subcellularLocation>
        <location evidence="1 11">Membrane</location>
        <topology evidence="1 11">Single-pass type II membrane protein</topology>
    </subcellularLocation>
</comment>
<dbReference type="GO" id="GO:0005975">
    <property type="term" value="P:carbohydrate metabolic process"/>
    <property type="evidence" value="ECO:0007669"/>
    <property type="project" value="InterPro"/>
</dbReference>
<evidence type="ECO:0000259" key="12">
    <source>
        <dbReference type="Pfam" id="PF02709"/>
    </source>
</evidence>
<keyword evidence="7 11" id="KW-0735">Signal-anchor</keyword>
<evidence type="ECO:0000256" key="11">
    <source>
        <dbReference type="RuleBase" id="RU368121"/>
    </source>
</evidence>
<keyword evidence="4 11" id="KW-0328">Glycosyltransferase</keyword>